<dbReference type="Gene3D" id="3.60.10.10">
    <property type="entry name" value="Endonuclease/exonuclease/phosphatase"/>
    <property type="match status" value="1"/>
</dbReference>
<sequence length="155" mass="17269">MNDVPLKICNIYAPVDKTDRGALFDLIKPLTGSTALILLGDFNCILHAQDRQGTQTCYKVDVTSKKLSSLLADLNFKDAYRELHPRSSGFTWHSDKGTGLSRIDFIFLSKPLLTHSARILTAPFTDHSAVCIFININPHSGRRPGVWRLNTSLLT</sequence>
<dbReference type="AlphaFoldDB" id="A0AAV7RG23"/>
<dbReference type="GO" id="GO:0003824">
    <property type="term" value="F:catalytic activity"/>
    <property type="evidence" value="ECO:0007669"/>
    <property type="project" value="InterPro"/>
</dbReference>
<evidence type="ECO:0000313" key="2">
    <source>
        <dbReference type="EMBL" id="KAJ1149808.1"/>
    </source>
</evidence>
<feature type="non-terminal residue" evidence="2">
    <location>
        <position position="155"/>
    </location>
</feature>
<dbReference type="SUPFAM" id="SSF56219">
    <property type="entry name" value="DNase I-like"/>
    <property type="match status" value="1"/>
</dbReference>
<reference evidence="2" key="1">
    <citation type="journal article" date="2022" name="bioRxiv">
        <title>Sequencing and chromosome-scale assembly of the giantPleurodeles waltlgenome.</title>
        <authorList>
            <person name="Brown T."/>
            <person name="Elewa A."/>
            <person name="Iarovenko S."/>
            <person name="Subramanian E."/>
            <person name="Araus A.J."/>
            <person name="Petzold A."/>
            <person name="Susuki M."/>
            <person name="Suzuki K.-i.T."/>
            <person name="Hayashi T."/>
            <person name="Toyoda A."/>
            <person name="Oliveira C."/>
            <person name="Osipova E."/>
            <person name="Leigh N.D."/>
            <person name="Simon A."/>
            <person name="Yun M.H."/>
        </authorList>
    </citation>
    <scope>NUCLEOTIDE SEQUENCE</scope>
    <source>
        <strain evidence="2">20211129_DDA</strain>
        <tissue evidence="2">Liver</tissue>
    </source>
</reference>
<dbReference type="InterPro" id="IPR036691">
    <property type="entry name" value="Endo/exonu/phosph_ase_sf"/>
</dbReference>
<evidence type="ECO:0000313" key="3">
    <source>
        <dbReference type="Proteomes" id="UP001066276"/>
    </source>
</evidence>
<protein>
    <recommendedName>
        <fullName evidence="1">Endonuclease/exonuclease/phosphatase domain-containing protein</fullName>
    </recommendedName>
</protein>
<evidence type="ECO:0000259" key="1">
    <source>
        <dbReference type="Pfam" id="PF03372"/>
    </source>
</evidence>
<gene>
    <name evidence="2" type="ORF">NDU88_002612</name>
</gene>
<keyword evidence="3" id="KW-1185">Reference proteome</keyword>
<feature type="domain" description="Endonuclease/exonuclease/phosphatase" evidence="1">
    <location>
        <begin position="23"/>
        <end position="127"/>
    </location>
</feature>
<accession>A0AAV7RG23</accession>
<organism evidence="2 3">
    <name type="scientific">Pleurodeles waltl</name>
    <name type="common">Iberian ribbed newt</name>
    <dbReference type="NCBI Taxonomy" id="8319"/>
    <lineage>
        <taxon>Eukaryota</taxon>
        <taxon>Metazoa</taxon>
        <taxon>Chordata</taxon>
        <taxon>Craniata</taxon>
        <taxon>Vertebrata</taxon>
        <taxon>Euteleostomi</taxon>
        <taxon>Amphibia</taxon>
        <taxon>Batrachia</taxon>
        <taxon>Caudata</taxon>
        <taxon>Salamandroidea</taxon>
        <taxon>Salamandridae</taxon>
        <taxon>Pleurodelinae</taxon>
        <taxon>Pleurodeles</taxon>
    </lineage>
</organism>
<dbReference type="Pfam" id="PF03372">
    <property type="entry name" value="Exo_endo_phos"/>
    <property type="match status" value="1"/>
</dbReference>
<proteinExistence type="predicted"/>
<comment type="caution">
    <text evidence="2">The sequence shown here is derived from an EMBL/GenBank/DDBJ whole genome shotgun (WGS) entry which is preliminary data.</text>
</comment>
<dbReference type="InterPro" id="IPR005135">
    <property type="entry name" value="Endo/exonuclease/phosphatase"/>
</dbReference>
<name>A0AAV7RG23_PLEWA</name>
<dbReference type="EMBL" id="JANPWB010000009">
    <property type="protein sequence ID" value="KAJ1149808.1"/>
    <property type="molecule type" value="Genomic_DNA"/>
</dbReference>
<dbReference type="Proteomes" id="UP001066276">
    <property type="component" value="Chromosome 5"/>
</dbReference>